<evidence type="ECO:0000256" key="2">
    <source>
        <dbReference type="SAM" id="MobiDB-lite"/>
    </source>
</evidence>
<feature type="compositionally biased region" description="Basic and acidic residues" evidence="2">
    <location>
        <begin position="145"/>
        <end position="197"/>
    </location>
</feature>
<accession>A0A9N9GLI1</accession>
<gene>
    <name evidence="4" type="ORF">RFULGI_LOCUS7296</name>
</gene>
<dbReference type="GO" id="GO:0008270">
    <property type="term" value="F:zinc ion binding"/>
    <property type="evidence" value="ECO:0007669"/>
    <property type="project" value="UniProtKB-KW"/>
</dbReference>
<dbReference type="OrthoDB" id="1431934at2759"/>
<dbReference type="InterPro" id="IPR001841">
    <property type="entry name" value="Znf_RING"/>
</dbReference>
<keyword evidence="5" id="KW-1185">Reference proteome</keyword>
<keyword evidence="1" id="KW-0862">Zinc</keyword>
<feature type="region of interest" description="Disordered" evidence="2">
    <location>
        <begin position="145"/>
        <end position="211"/>
    </location>
</feature>
<dbReference type="SUPFAM" id="SSF57850">
    <property type="entry name" value="RING/U-box"/>
    <property type="match status" value="1"/>
</dbReference>
<dbReference type="Proteomes" id="UP000789396">
    <property type="component" value="Unassembled WGS sequence"/>
</dbReference>
<keyword evidence="1" id="KW-0479">Metal-binding</keyword>
<reference evidence="4" key="1">
    <citation type="submission" date="2021-06" db="EMBL/GenBank/DDBJ databases">
        <authorList>
            <person name="Kallberg Y."/>
            <person name="Tangrot J."/>
            <person name="Rosling A."/>
        </authorList>
    </citation>
    <scope>NUCLEOTIDE SEQUENCE</scope>
    <source>
        <strain evidence="4">IN212</strain>
    </source>
</reference>
<dbReference type="Gene3D" id="3.30.40.10">
    <property type="entry name" value="Zinc/RING finger domain, C3HC4 (zinc finger)"/>
    <property type="match status" value="2"/>
</dbReference>
<organism evidence="4 5">
    <name type="scientific">Racocetra fulgida</name>
    <dbReference type="NCBI Taxonomy" id="60492"/>
    <lineage>
        <taxon>Eukaryota</taxon>
        <taxon>Fungi</taxon>
        <taxon>Fungi incertae sedis</taxon>
        <taxon>Mucoromycota</taxon>
        <taxon>Glomeromycotina</taxon>
        <taxon>Glomeromycetes</taxon>
        <taxon>Diversisporales</taxon>
        <taxon>Gigasporaceae</taxon>
        <taxon>Racocetra</taxon>
    </lineage>
</organism>
<feature type="non-terminal residue" evidence="4">
    <location>
        <position position="211"/>
    </location>
</feature>
<dbReference type="PROSITE" id="PS50089">
    <property type="entry name" value="ZF_RING_2"/>
    <property type="match status" value="1"/>
</dbReference>
<comment type="caution">
    <text evidence="4">The sequence shown here is derived from an EMBL/GenBank/DDBJ whole genome shotgun (WGS) entry which is preliminary data.</text>
</comment>
<proteinExistence type="predicted"/>
<dbReference type="InterPro" id="IPR013083">
    <property type="entry name" value="Znf_RING/FYVE/PHD"/>
</dbReference>
<dbReference type="EMBL" id="CAJVPZ010010368">
    <property type="protein sequence ID" value="CAG8619213.1"/>
    <property type="molecule type" value="Genomic_DNA"/>
</dbReference>
<evidence type="ECO:0000259" key="3">
    <source>
        <dbReference type="PROSITE" id="PS50089"/>
    </source>
</evidence>
<name>A0A9N9GLI1_9GLOM</name>
<evidence type="ECO:0000313" key="5">
    <source>
        <dbReference type="Proteomes" id="UP000789396"/>
    </source>
</evidence>
<feature type="domain" description="RING-type" evidence="3">
    <location>
        <begin position="71"/>
        <end position="123"/>
    </location>
</feature>
<keyword evidence="1" id="KW-0863">Zinc-finger</keyword>
<evidence type="ECO:0000256" key="1">
    <source>
        <dbReference type="PROSITE-ProRule" id="PRU00175"/>
    </source>
</evidence>
<evidence type="ECO:0000313" key="4">
    <source>
        <dbReference type="EMBL" id="CAG8619213.1"/>
    </source>
</evidence>
<feature type="compositionally biased region" description="Polar residues" evidence="2">
    <location>
        <begin position="202"/>
        <end position="211"/>
    </location>
</feature>
<sequence>MCIRDYIESELDQNNVKILCPENGCRKVLNENDVKRIANHYQGGKLRELPVYATKCQEQIRSVLQEERKECIICTESVNIIAFLNITDQCSHDRRICRECVGEYIKHELEDNGKLRISCPEDNCNEILNQKDVKEFASDDVFKRQHDEEEYTRQEECRRQEEEERRRQEEEERRRQEEELRRREEEERRRREEERRLATLRTAETASESYV</sequence>
<dbReference type="AlphaFoldDB" id="A0A9N9GLI1"/>
<protein>
    <submittedName>
        <fullName evidence="4">3091_t:CDS:1</fullName>
    </submittedName>
</protein>